<accession>A0AAD8LKS5</accession>
<evidence type="ECO:0000313" key="3">
    <source>
        <dbReference type="EMBL" id="KAK1443422.1"/>
    </source>
</evidence>
<feature type="chain" id="PRO_5042130933" evidence="2">
    <location>
        <begin position="22"/>
        <end position="474"/>
    </location>
</feature>
<sequence length="474" mass="52656">MVAPIKFISTLLLATAGSAHALRLSNNSLAMTAGGNDDPAEGVAVAEEAMKALTQRDHMQFEMQAYAILAPSEITDAVCTQAPEPEECRLKVGAYVNRCGDFDCLTLDVVNYPKRREYQPLVLPDPYQLEAAFYILRNCDSNPLKQEAKKQWAAFRGDGKYAEYRTFLLNLTLANKQFYQFTENVYDLDSFVRSYVYMATLYFKVYTLLDVKQARLMNKVALAHHLFGGKIKKALVTYIKKNLPEDFGKYNVARIKHIMDGYADYMETQVPALPAFARKFAGLVTKTLVKSVTDFQKLPWYRRLYRLLEAFYKKNVHYPTAEFFTKTIGTPLKGFATGTKHRFRKAGEATKATFQKFGEDTKAGFQKFGTATADKFQKMNEATKSGFQRFGEATKAGFQKFGEVTKAGFNKLGNVGKDGLQGLGDNEGDAQEVEGEGEAAEGEVPDAQPAEAEAQPAEAEAPPAEAEAPEGATE</sequence>
<dbReference type="Proteomes" id="UP001230268">
    <property type="component" value="Unassembled WGS sequence"/>
</dbReference>
<dbReference type="Pfam" id="PF03085">
    <property type="entry name" value="RAP-1"/>
    <property type="match status" value="1"/>
</dbReference>
<feature type="compositionally biased region" description="Low complexity" evidence="1">
    <location>
        <begin position="445"/>
        <end position="474"/>
    </location>
</feature>
<evidence type="ECO:0000313" key="4">
    <source>
        <dbReference type="Proteomes" id="UP001230268"/>
    </source>
</evidence>
<reference evidence="3" key="1">
    <citation type="submission" date="2023-08" db="EMBL/GenBank/DDBJ databases">
        <title>Draft sequence of the Babesia gibsoni genome.</title>
        <authorList>
            <person name="Yamagishi J.Y."/>
            <person name="Xuan X.X."/>
        </authorList>
    </citation>
    <scope>NUCLEOTIDE SEQUENCE</scope>
    <source>
        <strain evidence="3">Azabu</strain>
    </source>
</reference>
<dbReference type="Gene3D" id="1.10.287.700">
    <property type="entry name" value="Helix hairpin bin"/>
    <property type="match status" value="1"/>
</dbReference>
<comment type="caution">
    <text evidence="3">The sequence shown here is derived from an EMBL/GenBank/DDBJ whole genome shotgun (WGS) entry which is preliminary data.</text>
</comment>
<organism evidence="3 4">
    <name type="scientific">Babesia gibsoni</name>
    <dbReference type="NCBI Taxonomy" id="33632"/>
    <lineage>
        <taxon>Eukaryota</taxon>
        <taxon>Sar</taxon>
        <taxon>Alveolata</taxon>
        <taxon>Apicomplexa</taxon>
        <taxon>Aconoidasida</taxon>
        <taxon>Piroplasmida</taxon>
        <taxon>Babesiidae</taxon>
        <taxon>Babesia</taxon>
    </lineage>
</organism>
<name>A0AAD8LKS5_BABGI</name>
<dbReference type="InterPro" id="IPR004318">
    <property type="entry name" value="RAP-1"/>
</dbReference>
<protein>
    <submittedName>
        <fullName evidence="3">Rhoptry-associated protein 1 like protein</fullName>
    </submittedName>
</protein>
<gene>
    <name evidence="3" type="ORF">BgAZ_202980</name>
</gene>
<keyword evidence="4" id="KW-1185">Reference proteome</keyword>
<dbReference type="EMBL" id="JAVEPI010000002">
    <property type="protein sequence ID" value="KAK1443422.1"/>
    <property type="molecule type" value="Genomic_DNA"/>
</dbReference>
<feature type="signal peptide" evidence="2">
    <location>
        <begin position="1"/>
        <end position="21"/>
    </location>
</feature>
<proteinExistence type="predicted"/>
<evidence type="ECO:0000256" key="2">
    <source>
        <dbReference type="SAM" id="SignalP"/>
    </source>
</evidence>
<evidence type="ECO:0000256" key="1">
    <source>
        <dbReference type="SAM" id="MobiDB-lite"/>
    </source>
</evidence>
<keyword evidence="2" id="KW-0732">Signal</keyword>
<feature type="compositionally biased region" description="Acidic residues" evidence="1">
    <location>
        <begin position="426"/>
        <end position="444"/>
    </location>
</feature>
<dbReference type="AlphaFoldDB" id="A0AAD8LKS5"/>
<feature type="region of interest" description="Disordered" evidence="1">
    <location>
        <begin position="415"/>
        <end position="474"/>
    </location>
</feature>